<dbReference type="Gene3D" id="3.40.190.10">
    <property type="entry name" value="Periplasmic binding protein-like II"/>
    <property type="match status" value="2"/>
</dbReference>
<dbReference type="InterPro" id="IPR000847">
    <property type="entry name" value="LysR_HTH_N"/>
</dbReference>
<gene>
    <name evidence="6" type="ORF">OE749_09730</name>
</gene>
<dbReference type="PRINTS" id="PR00039">
    <property type="entry name" value="HTHLYSR"/>
</dbReference>
<keyword evidence="7" id="KW-1185">Reference proteome</keyword>
<reference evidence="6 7" key="1">
    <citation type="submission" date="2022-10" db="EMBL/GenBank/DDBJ databases">
        <title>Aestuariibacter sp. AA17 isolated from Montipora capitata coral fragment.</title>
        <authorList>
            <person name="Emsley S.A."/>
            <person name="Pfannmuller K.M."/>
            <person name="Loughran R.M."/>
            <person name="Shlafstein M."/>
            <person name="Papke E."/>
            <person name="Saw J.H."/>
            <person name="Ushijima B."/>
            <person name="Videau P."/>
        </authorList>
    </citation>
    <scope>NUCLEOTIDE SEQUENCE [LARGE SCALE GENOMIC DNA]</scope>
    <source>
        <strain evidence="6 7">AA17</strain>
    </source>
</reference>
<name>A0ABT3A8N5_9ALTE</name>
<dbReference type="Pfam" id="PF03466">
    <property type="entry name" value="LysR_substrate"/>
    <property type="match status" value="1"/>
</dbReference>
<dbReference type="InterPro" id="IPR037402">
    <property type="entry name" value="YidZ_PBP2"/>
</dbReference>
<dbReference type="InterPro" id="IPR036388">
    <property type="entry name" value="WH-like_DNA-bd_sf"/>
</dbReference>
<dbReference type="Pfam" id="PF00126">
    <property type="entry name" value="HTH_1"/>
    <property type="match status" value="1"/>
</dbReference>
<dbReference type="Gene3D" id="1.10.10.10">
    <property type="entry name" value="Winged helix-like DNA-binding domain superfamily/Winged helix DNA-binding domain"/>
    <property type="match status" value="1"/>
</dbReference>
<dbReference type="PANTHER" id="PTHR30118:SF15">
    <property type="entry name" value="TRANSCRIPTIONAL REGULATORY PROTEIN"/>
    <property type="match status" value="1"/>
</dbReference>
<dbReference type="Proteomes" id="UP001652504">
    <property type="component" value="Unassembled WGS sequence"/>
</dbReference>
<keyword evidence="4" id="KW-0804">Transcription</keyword>
<dbReference type="CDD" id="cd08417">
    <property type="entry name" value="PBP2_Nitroaromatics_like"/>
    <property type="match status" value="1"/>
</dbReference>
<dbReference type="RefSeq" id="WP_263712254.1">
    <property type="nucleotide sequence ID" value="NZ_JAOWKX010000004.1"/>
</dbReference>
<dbReference type="EMBL" id="JAOWKX010000004">
    <property type="protein sequence ID" value="MCV2884975.1"/>
    <property type="molecule type" value="Genomic_DNA"/>
</dbReference>
<evidence type="ECO:0000256" key="2">
    <source>
        <dbReference type="ARBA" id="ARBA00023015"/>
    </source>
</evidence>
<feature type="domain" description="HTH lysR-type" evidence="5">
    <location>
        <begin position="17"/>
        <end position="74"/>
    </location>
</feature>
<keyword evidence="3" id="KW-0238">DNA-binding</keyword>
<dbReference type="InterPro" id="IPR036390">
    <property type="entry name" value="WH_DNA-bd_sf"/>
</dbReference>
<comment type="similarity">
    <text evidence="1">Belongs to the LysR transcriptional regulatory family.</text>
</comment>
<organism evidence="6 7">
    <name type="scientific">Fluctibacter corallii</name>
    <dbReference type="NCBI Taxonomy" id="2984329"/>
    <lineage>
        <taxon>Bacteria</taxon>
        <taxon>Pseudomonadati</taxon>
        <taxon>Pseudomonadota</taxon>
        <taxon>Gammaproteobacteria</taxon>
        <taxon>Alteromonadales</taxon>
        <taxon>Alteromonadaceae</taxon>
        <taxon>Fluctibacter</taxon>
    </lineage>
</organism>
<dbReference type="InterPro" id="IPR050389">
    <property type="entry name" value="LysR-type_TF"/>
</dbReference>
<keyword evidence="2" id="KW-0805">Transcription regulation</keyword>
<proteinExistence type="inferred from homology"/>
<dbReference type="InterPro" id="IPR005119">
    <property type="entry name" value="LysR_subst-bd"/>
</dbReference>
<protein>
    <submittedName>
        <fullName evidence="6">LysR family transcriptional regulator</fullName>
    </submittedName>
</protein>
<evidence type="ECO:0000259" key="5">
    <source>
        <dbReference type="PROSITE" id="PS50931"/>
    </source>
</evidence>
<evidence type="ECO:0000256" key="4">
    <source>
        <dbReference type="ARBA" id="ARBA00023163"/>
    </source>
</evidence>
<evidence type="ECO:0000313" key="7">
    <source>
        <dbReference type="Proteomes" id="UP001652504"/>
    </source>
</evidence>
<evidence type="ECO:0000256" key="1">
    <source>
        <dbReference type="ARBA" id="ARBA00009437"/>
    </source>
</evidence>
<dbReference type="SUPFAM" id="SSF46785">
    <property type="entry name" value="Winged helix' DNA-binding domain"/>
    <property type="match status" value="1"/>
</dbReference>
<dbReference type="PROSITE" id="PS50931">
    <property type="entry name" value="HTH_LYSR"/>
    <property type="match status" value="1"/>
</dbReference>
<comment type="caution">
    <text evidence="6">The sequence shown here is derived from an EMBL/GenBank/DDBJ whole genome shotgun (WGS) entry which is preliminary data.</text>
</comment>
<dbReference type="PANTHER" id="PTHR30118">
    <property type="entry name" value="HTH-TYPE TRANSCRIPTIONAL REGULATOR LEUO-RELATED"/>
    <property type="match status" value="1"/>
</dbReference>
<sequence>MNNIHFIMVDIKRIQQLDLNLLKVFVTLFQEQNMTRAAEMLFITPSAVSHAVKRLRDVLGDPLFERKRNKMVPTPACQRMAPLIIDTLTRLQQILQHWGQFDPATTKQHVTIAMHDALELSVLPSLIDNLSSLAPGLTLASVRIQREQLSRDLSAGHIDVALDVALPVKHPVNHLKLAEDEFVVMGASNHVFFQQATPDTYLSSRHLVVSNRPQGAALEDLMLQAKGWTRDVKLRCQNYFAAKALVASGDTLVTLPKRLAERLQDDSVHFAPLPFSLAKLETHMYWHSHTQDDAALGWLRENIALTMQNVNAMA</sequence>
<accession>A0ABT3A8N5</accession>
<evidence type="ECO:0000313" key="6">
    <source>
        <dbReference type="EMBL" id="MCV2884975.1"/>
    </source>
</evidence>
<dbReference type="SUPFAM" id="SSF53850">
    <property type="entry name" value="Periplasmic binding protein-like II"/>
    <property type="match status" value="1"/>
</dbReference>
<evidence type="ECO:0000256" key="3">
    <source>
        <dbReference type="ARBA" id="ARBA00023125"/>
    </source>
</evidence>